<dbReference type="AlphaFoldDB" id="A0A291T8D4"/>
<gene>
    <name evidence="2" type="ORF">CRH10_03470</name>
</gene>
<keyword evidence="1" id="KW-0175">Coiled coil</keyword>
<evidence type="ECO:0000313" key="2">
    <source>
        <dbReference type="EMBL" id="ATL89437.1"/>
    </source>
</evidence>
<dbReference type="RefSeq" id="WP_098922849.1">
    <property type="nucleotide sequence ID" value="NZ_CABVEL010000020.1"/>
</dbReference>
<evidence type="ECO:0000256" key="1">
    <source>
        <dbReference type="SAM" id="Coils"/>
    </source>
</evidence>
<sequence>MANTTRKKRRRSPFVRTILRLFFILLLLSMLVAYISNQVSISSRRAELQTLNEQIEQQKTQNEEMKRILSGDADDVTEWVARDSYNYAAPNERIFVDVTGN</sequence>
<accession>A0A291T8D4</accession>
<proteinExistence type="predicted"/>
<organism evidence="2 3">
    <name type="scientific">Faecalibacterium prausnitzii</name>
    <dbReference type="NCBI Taxonomy" id="853"/>
    <lineage>
        <taxon>Bacteria</taxon>
        <taxon>Bacillati</taxon>
        <taxon>Bacillota</taxon>
        <taxon>Clostridia</taxon>
        <taxon>Eubacteriales</taxon>
        <taxon>Oscillospiraceae</taxon>
        <taxon>Faecalibacterium</taxon>
    </lineage>
</organism>
<evidence type="ECO:0000313" key="3">
    <source>
        <dbReference type="Proteomes" id="UP000223709"/>
    </source>
</evidence>
<protein>
    <submittedName>
        <fullName evidence="2">Cell-division initiation protein</fullName>
    </submittedName>
</protein>
<reference evidence="2 3" key="1">
    <citation type="submission" date="2017-10" db="EMBL/GenBank/DDBJ databases">
        <title>Complete Genome Sequence of Faecalibacterium prausnitzii isolated from the gut of healthy adult Indian.</title>
        <authorList>
            <person name="Bag S."/>
            <person name="Ghosh T.S."/>
            <person name="Das B."/>
        </authorList>
    </citation>
    <scope>NUCLEOTIDE SEQUENCE [LARGE SCALE GENOMIC DNA]</scope>
    <source>
        <strain evidence="2 3">Indica</strain>
    </source>
</reference>
<dbReference type="EMBL" id="CP023819">
    <property type="protein sequence ID" value="ATL89437.1"/>
    <property type="molecule type" value="Genomic_DNA"/>
</dbReference>
<dbReference type="Pfam" id="PF04977">
    <property type="entry name" value="DivIC"/>
    <property type="match status" value="1"/>
</dbReference>
<name>A0A291T8D4_9FIRM</name>
<dbReference type="Proteomes" id="UP000223709">
    <property type="component" value="Chromosome"/>
</dbReference>
<dbReference type="InterPro" id="IPR007060">
    <property type="entry name" value="FtsL/DivIC"/>
</dbReference>
<feature type="coiled-coil region" evidence="1">
    <location>
        <begin position="41"/>
        <end position="68"/>
    </location>
</feature>